<evidence type="ECO:0000256" key="1">
    <source>
        <dbReference type="SAM" id="Phobius"/>
    </source>
</evidence>
<proteinExistence type="predicted"/>
<feature type="transmembrane region" description="Helical" evidence="1">
    <location>
        <begin position="6"/>
        <end position="29"/>
    </location>
</feature>
<protein>
    <submittedName>
        <fullName evidence="2">Uncharacterized protein</fullName>
    </submittedName>
</protein>
<reference evidence="2 3" key="1">
    <citation type="submission" date="2018-03" db="EMBL/GenBank/DDBJ databases">
        <title>Genome sequencing of Phreatobacter sp.</title>
        <authorList>
            <person name="Kim S.-J."/>
            <person name="Heo J."/>
            <person name="Kwon S.-W."/>
        </authorList>
    </citation>
    <scope>NUCLEOTIDE SEQUENCE [LARGE SCALE GENOMIC DNA]</scope>
    <source>
        <strain evidence="2 3">S-12</strain>
    </source>
</reference>
<organism evidence="2 3">
    <name type="scientific">Phreatobacter cathodiphilus</name>
    <dbReference type="NCBI Taxonomy" id="1868589"/>
    <lineage>
        <taxon>Bacteria</taxon>
        <taxon>Pseudomonadati</taxon>
        <taxon>Pseudomonadota</taxon>
        <taxon>Alphaproteobacteria</taxon>
        <taxon>Hyphomicrobiales</taxon>
        <taxon>Phreatobacteraceae</taxon>
        <taxon>Phreatobacter</taxon>
    </lineage>
</organism>
<keyword evidence="1" id="KW-0812">Transmembrane</keyword>
<dbReference type="Proteomes" id="UP000237889">
    <property type="component" value="Chromosome"/>
</dbReference>
<dbReference type="KEGG" id="phr:C6569_18705"/>
<feature type="transmembrane region" description="Helical" evidence="1">
    <location>
        <begin position="36"/>
        <end position="56"/>
    </location>
</feature>
<keyword evidence="1" id="KW-1133">Transmembrane helix</keyword>
<keyword evidence="3" id="KW-1185">Reference proteome</keyword>
<evidence type="ECO:0000313" key="2">
    <source>
        <dbReference type="EMBL" id="AVO46924.1"/>
    </source>
</evidence>
<evidence type="ECO:0000313" key="3">
    <source>
        <dbReference type="Proteomes" id="UP000237889"/>
    </source>
</evidence>
<sequence length="97" mass="10173">MDPMVLLARLVGNGIDPMLLIPALLLGWLARGWGEVVLAAFLVAGAVTGILALIVSGTGRQLPWVEVALLKLVAAFIWAAAARGVKHLVGRRQPSGQ</sequence>
<dbReference type="AlphaFoldDB" id="A0A2S0NFG4"/>
<accession>A0A2S0NFG4</accession>
<name>A0A2S0NFG4_9HYPH</name>
<keyword evidence="1" id="KW-0472">Membrane</keyword>
<dbReference type="EMBL" id="CP027668">
    <property type="protein sequence ID" value="AVO46924.1"/>
    <property type="molecule type" value="Genomic_DNA"/>
</dbReference>
<gene>
    <name evidence="2" type="ORF">C6569_18705</name>
</gene>
<feature type="transmembrane region" description="Helical" evidence="1">
    <location>
        <begin position="62"/>
        <end position="82"/>
    </location>
</feature>